<dbReference type="RefSeq" id="WP_344691775.1">
    <property type="nucleotide sequence ID" value="NZ_BAABBF010000001.1"/>
</dbReference>
<dbReference type="Proteomes" id="UP001500523">
    <property type="component" value="Unassembled WGS sequence"/>
</dbReference>
<protein>
    <submittedName>
        <fullName evidence="1">Ferritin-like domain-containing protein</fullName>
    </submittedName>
</protein>
<evidence type="ECO:0000313" key="2">
    <source>
        <dbReference type="Proteomes" id="UP001500523"/>
    </source>
</evidence>
<organism evidence="1 2">
    <name type="scientific">Sphingomonas cynarae</name>
    <dbReference type="NCBI Taxonomy" id="930197"/>
    <lineage>
        <taxon>Bacteria</taxon>
        <taxon>Pseudomonadati</taxon>
        <taxon>Pseudomonadota</taxon>
        <taxon>Alphaproteobacteria</taxon>
        <taxon>Sphingomonadales</taxon>
        <taxon>Sphingomonadaceae</taxon>
        <taxon>Sphingomonas</taxon>
    </lineage>
</organism>
<dbReference type="PANTHER" id="PTHR31694:SF26">
    <property type="entry name" value="OS05G0151100 PROTEIN"/>
    <property type="match status" value="1"/>
</dbReference>
<evidence type="ECO:0000313" key="1">
    <source>
        <dbReference type="EMBL" id="GAA3697414.1"/>
    </source>
</evidence>
<dbReference type="Pfam" id="PF13668">
    <property type="entry name" value="Ferritin_2"/>
    <property type="match status" value="1"/>
</dbReference>
<proteinExistence type="predicted"/>
<dbReference type="InterPro" id="IPR052965">
    <property type="entry name" value="Pigment-catalase-like"/>
</dbReference>
<accession>A0ABP7D0F3</accession>
<name>A0ABP7D0F3_9SPHN</name>
<dbReference type="EMBL" id="BAABBF010000001">
    <property type="protein sequence ID" value="GAA3697414.1"/>
    <property type="molecule type" value="Genomic_DNA"/>
</dbReference>
<dbReference type="PANTHER" id="PTHR31694">
    <property type="entry name" value="DESICCATION-LIKE PROTEIN"/>
    <property type="match status" value="1"/>
</dbReference>
<gene>
    <name evidence="1" type="ORF">GCM10022268_04930</name>
</gene>
<reference evidence="2" key="1">
    <citation type="journal article" date="2019" name="Int. J. Syst. Evol. Microbiol.">
        <title>The Global Catalogue of Microorganisms (GCM) 10K type strain sequencing project: providing services to taxonomists for standard genome sequencing and annotation.</title>
        <authorList>
            <consortium name="The Broad Institute Genomics Platform"/>
            <consortium name="The Broad Institute Genome Sequencing Center for Infectious Disease"/>
            <person name="Wu L."/>
            <person name="Ma J."/>
        </authorList>
    </citation>
    <scope>NUCLEOTIDE SEQUENCE [LARGE SCALE GENOMIC DNA]</scope>
    <source>
        <strain evidence="2">JCM 17498</strain>
    </source>
</reference>
<sequence length="350" mass="36099">MTEERFILDVIEEANAKRRVERRRFMRAAGGAAIAAGGLSLLAACDDDDDDAPTPVPTAAPTTGVSEADVLNFALQLEYLEANFYSYAAFGTPINAALTAGIGTQGSVQLPSTEAGRPRPVQFQDQVIAQYAREIAYDEIAHVTFLRRQLGAAAAAQPAINISGDATGSFTAAARASNVVGSTATFDPYLNENNFLLGAYLFEDVGVTAYMGGVQLLSTPAFIEAAAGIHAAEAYHAGLVRTVLYARGLSTQSLITAAGQISAARDTLDGTINSGLLNQGGSRDQGITLTNAAGVTSANLVPTDANGIAFVRSPSQVLNIVYLNGAAGTSSGGFFPAGVNGAVRTTVANT</sequence>
<keyword evidence="2" id="KW-1185">Reference proteome</keyword>
<comment type="caution">
    <text evidence="1">The sequence shown here is derived from an EMBL/GenBank/DDBJ whole genome shotgun (WGS) entry which is preliminary data.</text>
</comment>